<dbReference type="AlphaFoldDB" id="G8RRE2"/>
<name>G8RRE2_MYCRN</name>
<dbReference type="HOGENOM" id="CLU_2955674_0_0_11"/>
<gene>
    <name evidence="1" type="ordered locus">MycrhN_5983</name>
</gene>
<keyword evidence="2" id="KW-1185">Reference proteome</keyword>
<protein>
    <submittedName>
        <fullName evidence="1">Uncharacterized protein</fullName>
    </submittedName>
</protein>
<dbReference type="EMBL" id="CP003169">
    <property type="protein sequence ID" value="AEV76445.1"/>
    <property type="molecule type" value="Genomic_DNA"/>
</dbReference>
<reference evidence="1 2" key="1">
    <citation type="submission" date="2011-12" db="EMBL/GenBank/DDBJ databases">
        <title>Complete sequence of Mycobacterium rhodesiae NBB3.</title>
        <authorList>
            <consortium name="US DOE Joint Genome Institute"/>
            <person name="Lucas S."/>
            <person name="Han J."/>
            <person name="Lapidus A."/>
            <person name="Cheng J.-F."/>
            <person name="Goodwin L."/>
            <person name="Pitluck S."/>
            <person name="Peters L."/>
            <person name="Mikhailova N."/>
            <person name="Gu W."/>
            <person name="Detter J.C."/>
            <person name="Han C."/>
            <person name="Tapia R."/>
            <person name="Land M."/>
            <person name="Hauser L."/>
            <person name="Kyrpides N."/>
            <person name="Ivanova N."/>
            <person name="Pagani I."/>
            <person name="Mattes T."/>
            <person name="Holmes A."/>
            <person name="Rutledge P."/>
            <person name="Paulsen I."/>
            <person name="Coleman N."/>
            <person name="Woyke T."/>
        </authorList>
    </citation>
    <scope>NUCLEOTIDE SEQUENCE [LARGE SCALE GENOMIC DNA]</scope>
    <source>
        <strain evidence="1 2">NBB3</strain>
    </source>
</reference>
<accession>G8RRE2</accession>
<evidence type="ECO:0000313" key="1">
    <source>
        <dbReference type="EMBL" id="AEV76445.1"/>
    </source>
</evidence>
<dbReference type="KEGG" id="mrh:MycrhN_5983"/>
<dbReference type="STRING" id="710685.MycrhN_5983"/>
<organism evidence="1 2">
    <name type="scientific">Mycolicibacterium rhodesiae (strain NBB3)</name>
    <name type="common">Mycobacterium rhodesiae</name>
    <dbReference type="NCBI Taxonomy" id="710685"/>
    <lineage>
        <taxon>Bacteria</taxon>
        <taxon>Bacillati</taxon>
        <taxon>Actinomycetota</taxon>
        <taxon>Actinomycetes</taxon>
        <taxon>Mycobacteriales</taxon>
        <taxon>Mycobacteriaceae</taxon>
        <taxon>Mycolicibacterium</taxon>
    </lineage>
</organism>
<sequence length="59" mass="7191">MSVFVCRRCNEHMCEHEEKCDMLLRWYDCKWTGTFWRPCECRERSEGPVFPVSFRAKSP</sequence>
<proteinExistence type="predicted"/>
<dbReference type="Proteomes" id="UP000005442">
    <property type="component" value="Chromosome"/>
</dbReference>
<evidence type="ECO:0000313" key="2">
    <source>
        <dbReference type="Proteomes" id="UP000005442"/>
    </source>
</evidence>